<organism evidence="1 2">
    <name type="scientific">Trichomonas vaginalis (strain ATCC PRA-98 / G3)</name>
    <dbReference type="NCBI Taxonomy" id="412133"/>
    <lineage>
        <taxon>Eukaryota</taxon>
        <taxon>Metamonada</taxon>
        <taxon>Parabasalia</taxon>
        <taxon>Trichomonadida</taxon>
        <taxon>Trichomonadidae</taxon>
        <taxon>Trichomonas</taxon>
    </lineage>
</organism>
<reference evidence="1" key="1">
    <citation type="submission" date="2006-10" db="EMBL/GenBank/DDBJ databases">
        <authorList>
            <person name="Amadeo P."/>
            <person name="Zhao Q."/>
            <person name="Wortman J."/>
            <person name="Fraser-Liggett C."/>
            <person name="Carlton J."/>
        </authorList>
    </citation>
    <scope>NUCLEOTIDE SEQUENCE</scope>
    <source>
        <strain evidence="1">G3</strain>
    </source>
</reference>
<gene>
    <name evidence="1" type="ORF">TVAG_436910</name>
</gene>
<evidence type="ECO:0000313" key="1">
    <source>
        <dbReference type="EMBL" id="EAY20867.1"/>
    </source>
</evidence>
<dbReference type="SUPFAM" id="SSF48403">
    <property type="entry name" value="Ankyrin repeat"/>
    <property type="match status" value="1"/>
</dbReference>
<dbReference type="EMBL" id="DS113194">
    <property type="protein sequence ID" value="EAY20867.1"/>
    <property type="molecule type" value="Genomic_DNA"/>
</dbReference>
<reference evidence="1" key="2">
    <citation type="journal article" date="2007" name="Science">
        <title>Draft genome sequence of the sexually transmitted pathogen Trichomonas vaginalis.</title>
        <authorList>
            <person name="Carlton J.M."/>
            <person name="Hirt R.P."/>
            <person name="Silva J.C."/>
            <person name="Delcher A.L."/>
            <person name="Schatz M."/>
            <person name="Zhao Q."/>
            <person name="Wortman J.R."/>
            <person name="Bidwell S.L."/>
            <person name="Alsmark U.C.M."/>
            <person name="Besteiro S."/>
            <person name="Sicheritz-Ponten T."/>
            <person name="Noel C.J."/>
            <person name="Dacks J.B."/>
            <person name="Foster P.G."/>
            <person name="Simillion C."/>
            <person name="Van de Peer Y."/>
            <person name="Miranda-Saavedra D."/>
            <person name="Barton G.J."/>
            <person name="Westrop G.D."/>
            <person name="Mueller S."/>
            <person name="Dessi D."/>
            <person name="Fiori P.L."/>
            <person name="Ren Q."/>
            <person name="Paulsen I."/>
            <person name="Zhang H."/>
            <person name="Bastida-Corcuera F.D."/>
            <person name="Simoes-Barbosa A."/>
            <person name="Brown M.T."/>
            <person name="Hayes R.D."/>
            <person name="Mukherjee M."/>
            <person name="Okumura C.Y."/>
            <person name="Schneider R."/>
            <person name="Smith A.J."/>
            <person name="Vanacova S."/>
            <person name="Villalvazo M."/>
            <person name="Haas B.J."/>
            <person name="Pertea M."/>
            <person name="Feldblyum T.V."/>
            <person name="Utterback T.R."/>
            <person name="Shu C.L."/>
            <person name="Osoegawa K."/>
            <person name="de Jong P.J."/>
            <person name="Hrdy I."/>
            <person name="Horvathova L."/>
            <person name="Zubacova Z."/>
            <person name="Dolezal P."/>
            <person name="Malik S.B."/>
            <person name="Logsdon J.M. Jr."/>
            <person name="Henze K."/>
            <person name="Gupta A."/>
            <person name="Wang C.C."/>
            <person name="Dunne R.L."/>
            <person name="Upcroft J.A."/>
            <person name="Upcroft P."/>
            <person name="White O."/>
            <person name="Salzberg S.L."/>
            <person name="Tang P."/>
            <person name="Chiu C.-H."/>
            <person name="Lee Y.-S."/>
            <person name="Embley T.M."/>
            <person name="Coombs G.H."/>
            <person name="Mottram J.C."/>
            <person name="Tachezy J."/>
            <person name="Fraser-Liggett C.M."/>
            <person name="Johnson P.J."/>
        </authorList>
    </citation>
    <scope>NUCLEOTIDE SEQUENCE [LARGE SCALE GENOMIC DNA]</scope>
    <source>
        <strain evidence="1">G3</strain>
    </source>
</reference>
<dbReference type="RefSeq" id="XP_001581853.1">
    <property type="nucleotide sequence ID" value="XM_001581803.1"/>
</dbReference>
<dbReference type="Proteomes" id="UP000001542">
    <property type="component" value="Unassembled WGS sequence"/>
</dbReference>
<accession>A2DFD9</accession>
<protein>
    <submittedName>
        <fullName evidence="1">Uncharacterized protein</fullName>
    </submittedName>
</protein>
<dbReference type="VEuPathDB" id="TrichDB:TVAG_436910"/>
<name>A2DFD9_TRIV3</name>
<sequence>MILASACSIQQYLLFNPYPIISFRSSINEKDNYGKTALQTSAANNHKEAVELPFSLTANND</sequence>
<dbReference type="SMR" id="A2DFD9"/>
<evidence type="ECO:0000313" key="2">
    <source>
        <dbReference type="Proteomes" id="UP000001542"/>
    </source>
</evidence>
<dbReference type="AlphaFoldDB" id="A2DFD9"/>
<proteinExistence type="predicted"/>
<dbReference type="VEuPathDB" id="TrichDB:TVAGG3_0565250"/>
<dbReference type="KEGG" id="tva:5466412"/>
<dbReference type="InterPro" id="IPR036770">
    <property type="entry name" value="Ankyrin_rpt-contain_sf"/>
</dbReference>
<keyword evidence="2" id="KW-1185">Reference proteome</keyword>
<dbReference type="InParanoid" id="A2DFD9"/>